<protein>
    <submittedName>
        <fullName evidence="11">Uncharacterized protein</fullName>
    </submittedName>
</protein>
<dbReference type="Gene3D" id="2.60.120.920">
    <property type="match status" value="1"/>
</dbReference>
<organism evidence="11 12">
    <name type="scientific">Pyxicephalus adspersus</name>
    <name type="common">African bullfrog</name>
    <dbReference type="NCBI Taxonomy" id="30357"/>
    <lineage>
        <taxon>Eukaryota</taxon>
        <taxon>Metazoa</taxon>
        <taxon>Chordata</taxon>
        <taxon>Craniata</taxon>
        <taxon>Vertebrata</taxon>
        <taxon>Euteleostomi</taxon>
        <taxon>Amphibia</taxon>
        <taxon>Batrachia</taxon>
        <taxon>Anura</taxon>
        <taxon>Neobatrachia</taxon>
        <taxon>Ranoidea</taxon>
        <taxon>Pyxicephalidae</taxon>
        <taxon>Pyxicephalinae</taxon>
        <taxon>Pyxicephalus</taxon>
    </lineage>
</organism>
<dbReference type="PROSITE" id="PS50188">
    <property type="entry name" value="B302_SPRY"/>
    <property type="match status" value="1"/>
</dbReference>
<feature type="domain" description="RING-type" evidence="8">
    <location>
        <begin position="12"/>
        <end position="52"/>
    </location>
</feature>
<dbReference type="InterPro" id="IPR027370">
    <property type="entry name" value="Znf-RING_euk"/>
</dbReference>
<dbReference type="Gene3D" id="3.30.40.10">
    <property type="entry name" value="Zinc/RING finger domain, C3HC4 (zinc finger)"/>
    <property type="match status" value="1"/>
</dbReference>
<dbReference type="SUPFAM" id="SSF57850">
    <property type="entry name" value="RING/U-box"/>
    <property type="match status" value="1"/>
</dbReference>
<evidence type="ECO:0000259" key="8">
    <source>
        <dbReference type="PROSITE" id="PS50089"/>
    </source>
</evidence>
<keyword evidence="5" id="KW-0391">Immunity</keyword>
<keyword evidence="12" id="KW-1185">Reference proteome</keyword>
<keyword evidence="2" id="KW-0479">Metal-binding</keyword>
<gene>
    <name evidence="11" type="ORF">GDO54_006085</name>
</gene>
<dbReference type="InterPro" id="IPR013083">
    <property type="entry name" value="Znf_RING/FYVE/PHD"/>
</dbReference>
<keyword evidence="1" id="KW-0399">Innate immunity</keyword>
<dbReference type="InterPro" id="IPR017907">
    <property type="entry name" value="Znf_RING_CS"/>
</dbReference>
<evidence type="ECO:0000256" key="4">
    <source>
        <dbReference type="ARBA" id="ARBA00022833"/>
    </source>
</evidence>
<dbReference type="PROSITE" id="PS50089">
    <property type="entry name" value="ZF_RING_2"/>
    <property type="match status" value="1"/>
</dbReference>
<dbReference type="Pfam" id="PF13445">
    <property type="entry name" value="zf-RING_UBOX"/>
    <property type="match status" value="1"/>
</dbReference>
<evidence type="ECO:0000259" key="10">
    <source>
        <dbReference type="PROSITE" id="PS50188"/>
    </source>
</evidence>
<dbReference type="EMBL" id="DYDO01000002">
    <property type="protein sequence ID" value="DBA30056.1"/>
    <property type="molecule type" value="Genomic_DNA"/>
</dbReference>
<evidence type="ECO:0000313" key="12">
    <source>
        <dbReference type="Proteomes" id="UP001181693"/>
    </source>
</evidence>
<dbReference type="GO" id="GO:0045087">
    <property type="term" value="P:innate immune response"/>
    <property type="evidence" value="ECO:0007669"/>
    <property type="project" value="UniProtKB-KW"/>
</dbReference>
<keyword evidence="7" id="KW-0175">Coiled coil</keyword>
<evidence type="ECO:0000256" key="5">
    <source>
        <dbReference type="ARBA" id="ARBA00022859"/>
    </source>
</evidence>
<dbReference type="GO" id="GO:0008270">
    <property type="term" value="F:zinc ion binding"/>
    <property type="evidence" value="ECO:0007669"/>
    <property type="project" value="UniProtKB-KW"/>
</dbReference>
<feature type="domain" description="B30.2/SPRY" evidence="10">
    <location>
        <begin position="315"/>
        <end position="499"/>
    </location>
</feature>
<dbReference type="InterPro" id="IPR003877">
    <property type="entry name" value="SPRY_dom"/>
</dbReference>
<proteinExistence type="predicted"/>
<dbReference type="PANTHER" id="PTHR25465:SF58">
    <property type="entry name" value="MGC79670 PROTEIN"/>
    <property type="match status" value="1"/>
</dbReference>
<evidence type="ECO:0000256" key="1">
    <source>
        <dbReference type="ARBA" id="ARBA00022588"/>
    </source>
</evidence>
<feature type="coiled-coil region" evidence="7">
    <location>
        <begin position="223"/>
        <end position="272"/>
    </location>
</feature>
<accession>A0AAV3ALH3</accession>
<dbReference type="InterPro" id="IPR003879">
    <property type="entry name" value="Butyrophylin_SPRY"/>
</dbReference>
<dbReference type="PRINTS" id="PR01407">
    <property type="entry name" value="BUTYPHLNCDUF"/>
</dbReference>
<comment type="caution">
    <text evidence="11">The sequence shown here is derived from an EMBL/GenBank/DDBJ whole genome shotgun (WGS) entry which is preliminary data.</text>
</comment>
<dbReference type="SUPFAM" id="SSF49899">
    <property type="entry name" value="Concanavalin A-like lectins/glucanases"/>
    <property type="match status" value="1"/>
</dbReference>
<evidence type="ECO:0000256" key="7">
    <source>
        <dbReference type="SAM" id="Coils"/>
    </source>
</evidence>
<sequence>MATATLQQELKCCICLNIYTEPTTLPCGHTFCKQCIQKTFQMSIHPSCPECRQRFPSGMELNINMKMYNITEYLNSGKTKYQGGCTYCNGIAIKLCLDCETQLCGDHIKEHSAGHVLTDLSTTLQSRKCPIHQELLKYCCMVEGVHICASCGLFGDHKQHKFEKLSDLSDKEKCSLKILVDLLTDEKAETEKKVTLVKSHKEKVALKTEFMKKLVTGVIWDMKKELESVENQILCQISDLEDQVLNQVSEVIKTLESQILDINKQIKEIQNLCNTTDPLTILEKTTLNTQKANDLLNVENEYYVNYLDSGRILVMLQSSIRRFTMSLPLLLKNRGFHTEDATSRLLPIGHIIKNVPPALLLTLDGQDVNSPRFSFSTSTISSGEHYWEVETSDKPSWAVGLSYYNNGYGELGYNADSWCLQLTKDKQLKALHDSQEVSVTTYDPLKAVAVYLQYETGLVSFYQVSNNSMRYLCSMHAQFTQPLYIGMHVGQSGWIRIRK</sequence>
<dbReference type="CDD" id="cd19756">
    <property type="entry name" value="Bbox2"/>
    <property type="match status" value="1"/>
</dbReference>
<evidence type="ECO:0000256" key="3">
    <source>
        <dbReference type="ARBA" id="ARBA00022771"/>
    </source>
</evidence>
<evidence type="ECO:0000256" key="6">
    <source>
        <dbReference type="PROSITE-ProRule" id="PRU00024"/>
    </source>
</evidence>
<dbReference type="PROSITE" id="PS50119">
    <property type="entry name" value="ZF_BBOX"/>
    <property type="match status" value="1"/>
</dbReference>
<dbReference type="InterPro" id="IPR001870">
    <property type="entry name" value="B30.2/SPRY"/>
</dbReference>
<dbReference type="InterPro" id="IPR051051">
    <property type="entry name" value="E3_ubiq-ligase_TRIM/RNF"/>
</dbReference>
<keyword evidence="3 6" id="KW-0863">Zinc-finger</keyword>
<dbReference type="Gene3D" id="3.30.160.60">
    <property type="entry name" value="Classic Zinc Finger"/>
    <property type="match status" value="1"/>
</dbReference>
<dbReference type="SMART" id="SM00184">
    <property type="entry name" value="RING"/>
    <property type="match status" value="1"/>
</dbReference>
<keyword evidence="4" id="KW-0862">Zinc</keyword>
<dbReference type="PROSITE" id="PS00518">
    <property type="entry name" value="ZF_RING_1"/>
    <property type="match status" value="1"/>
</dbReference>
<dbReference type="Proteomes" id="UP001181693">
    <property type="component" value="Unassembled WGS sequence"/>
</dbReference>
<dbReference type="InterPro" id="IPR000315">
    <property type="entry name" value="Znf_B-box"/>
</dbReference>
<dbReference type="PANTHER" id="PTHR25465">
    <property type="entry name" value="B-BOX DOMAIN CONTAINING"/>
    <property type="match status" value="1"/>
</dbReference>
<feature type="domain" description="B box-type" evidence="9">
    <location>
        <begin position="124"/>
        <end position="165"/>
    </location>
</feature>
<evidence type="ECO:0000313" key="11">
    <source>
        <dbReference type="EMBL" id="DBA30056.1"/>
    </source>
</evidence>
<dbReference type="InterPro" id="IPR001841">
    <property type="entry name" value="Znf_RING"/>
</dbReference>
<name>A0AAV3ALH3_PYXAD</name>
<dbReference type="Pfam" id="PF00622">
    <property type="entry name" value="SPRY"/>
    <property type="match status" value="1"/>
</dbReference>
<dbReference type="SUPFAM" id="SSF57845">
    <property type="entry name" value="B-box zinc-binding domain"/>
    <property type="match status" value="1"/>
</dbReference>
<reference evidence="11" key="1">
    <citation type="thesis" date="2020" institute="ProQuest LLC" country="789 East Eisenhower Parkway, Ann Arbor, MI, USA">
        <title>Comparative Genomics and Chromosome Evolution.</title>
        <authorList>
            <person name="Mudd A.B."/>
        </authorList>
    </citation>
    <scope>NUCLEOTIDE SEQUENCE</scope>
    <source>
        <strain evidence="11">1538</strain>
        <tissue evidence="11">Blood</tissue>
    </source>
</reference>
<evidence type="ECO:0000259" key="9">
    <source>
        <dbReference type="PROSITE" id="PS50119"/>
    </source>
</evidence>
<dbReference type="InterPro" id="IPR013320">
    <property type="entry name" value="ConA-like_dom_sf"/>
</dbReference>
<dbReference type="Pfam" id="PF00643">
    <property type="entry name" value="zf-B_box"/>
    <property type="match status" value="1"/>
</dbReference>
<dbReference type="InterPro" id="IPR043136">
    <property type="entry name" value="B30.2/SPRY_sf"/>
</dbReference>
<dbReference type="SMART" id="SM00449">
    <property type="entry name" value="SPRY"/>
    <property type="match status" value="1"/>
</dbReference>
<dbReference type="AlphaFoldDB" id="A0AAV3ALH3"/>
<evidence type="ECO:0000256" key="2">
    <source>
        <dbReference type="ARBA" id="ARBA00022723"/>
    </source>
</evidence>